<evidence type="ECO:0000256" key="8">
    <source>
        <dbReference type="ARBA" id="ARBA00023209"/>
    </source>
</evidence>
<feature type="transmembrane region" description="Helical" evidence="10">
    <location>
        <begin position="163"/>
        <end position="180"/>
    </location>
</feature>
<dbReference type="InterPro" id="IPR003811">
    <property type="entry name" value="G3P_acylTferase_PlsY"/>
</dbReference>
<keyword evidence="3 10" id="KW-0808">Transferase</keyword>
<dbReference type="Proteomes" id="UP000594468">
    <property type="component" value="Chromosome"/>
</dbReference>
<protein>
    <recommendedName>
        <fullName evidence="10">Glycerol-3-phosphate acyltransferase</fullName>
    </recommendedName>
    <alternativeName>
        <fullName evidence="10">Acyl-PO4 G3P acyltransferase</fullName>
    </alternativeName>
    <alternativeName>
        <fullName evidence="10">Acyl-phosphate--glycerol-3-phosphate acyltransferase</fullName>
    </alternativeName>
    <alternativeName>
        <fullName evidence="10">G3P acyltransferase</fullName>
        <shortName evidence="10">GPAT</shortName>
        <ecNumber evidence="10">2.3.1.275</ecNumber>
    </alternativeName>
    <alternativeName>
        <fullName evidence="10">Lysophosphatidic acid synthase</fullName>
        <shortName evidence="10">LPA synthase</shortName>
    </alternativeName>
</protein>
<keyword evidence="4 10" id="KW-0812">Transmembrane</keyword>
<comment type="catalytic activity">
    <reaction evidence="10">
        <text>an acyl phosphate + sn-glycerol 3-phosphate = a 1-acyl-sn-glycero-3-phosphate + phosphate</text>
        <dbReference type="Rhea" id="RHEA:34075"/>
        <dbReference type="ChEBI" id="CHEBI:43474"/>
        <dbReference type="ChEBI" id="CHEBI:57597"/>
        <dbReference type="ChEBI" id="CHEBI:57970"/>
        <dbReference type="ChEBI" id="CHEBI:59918"/>
        <dbReference type="EC" id="2.3.1.275"/>
    </reaction>
</comment>
<dbReference type="RefSeq" id="WP_195169482.1">
    <property type="nucleotide sequence ID" value="NZ_CP062983.1"/>
</dbReference>
<dbReference type="GO" id="GO:0008654">
    <property type="term" value="P:phospholipid biosynthetic process"/>
    <property type="evidence" value="ECO:0007669"/>
    <property type="project" value="UniProtKB-UniRule"/>
</dbReference>
<keyword evidence="11" id="KW-0012">Acyltransferase</keyword>
<evidence type="ECO:0000256" key="10">
    <source>
        <dbReference type="HAMAP-Rule" id="MF_01043"/>
    </source>
</evidence>
<dbReference type="GO" id="GO:0043772">
    <property type="term" value="F:acyl-phosphate glycerol-3-phosphate acyltransferase activity"/>
    <property type="evidence" value="ECO:0007669"/>
    <property type="project" value="UniProtKB-UniRule"/>
</dbReference>
<dbReference type="KEGG" id="pmet:G4Y79_17130"/>
<proteinExistence type="inferred from homology"/>
<keyword evidence="2 10" id="KW-0444">Lipid biosynthesis</keyword>
<accession>A0A7S8E6V1</accession>
<organism evidence="11 12">
    <name type="scientific">Phototrophicus methaneseepsis</name>
    <dbReference type="NCBI Taxonomy" id="2710758"/>
    <lineage>
        <taxon>Bacteria</taxon>
        <taxon>Bacillati</taxon>
        <taxon>Chloroflexota</taxon>
        <taxon>Candidatus Thermofontia</taxon>
        <taxon>Phototrophicales</taxon>
        <taxon>Phototrophicaceae</taxon>
        <taxon>Phototrophicus</taxon>
    </lineage>
</organism>
<dbReference type="UniPathway" id="UPA00085"/>
<keyword evidence="5 10" id="KW-1133">Transmembrane helix</keyword>
<keyword evidence="9 10" id="KW-1208">Phospholipid metabolism</keyword>
<evidence type="ECO:0000256" key="6">
    <source>
        <dbReference type="ARBA" id="ARBA00023098"/>
    </source>
</evidence>
<comment type="subunit">
    <text evidence="10">Probably interacts with PlsX.</text>
</comment>
<feature type="transmembrane region" description="Helical" evidence="10">
    <location>
        <begin position="51"/>
        <end position="75"/>
    </location>
</feature>
<comment type="function">
    <text evidence="10">Catalyzes the transfer of an acyl group from acyl-phosphate (acyl-PO(4)) to glycerol-3-phosphate (G3P) to form lysophosphatidic acid (LPA). This enzyme utilizes acyl-phosphate as fatty acyl donor, but not acyl-CoA or acyl-ACP.</text>
</comment>
<evidence type="ECO:0000256" key="1">
    <source>
        <dbReference type="ARBA" id="ARBA00022475"/>
    </source>
</evidence>
<comment type="subcellular location">
    <subcellularLocation>
        <location evidence="10">Cell membrane</location>
        <topology evidence="10">Multi-pass membrane protein</topology>
    </subcellularLocation>
</comment>
<feature type="transmembrane region" description="Helical" evidence="10">
    <location>
        <begin position="141"/>
        <end position="157"/>
    </location>
</feature>
<evidence type="ECO:0000313" key="11">
    <source>
        <dbReference type="EMBL" id="QPC81409.1"/>
    </source>
</evidence>
<reference evidence="11 12" key="1">
    <citation type="submission" date="2020-02" db="EMBL/GenBank/DDBJ databases">
        <authorList>
            <person name="Zheng R.K."/>
            <person name="Sun C.M."/>
        </authorList>
    </citation>
    <scope>NUCLEOTIDE SEQUENCE [LARGE SCALE GENOMIC DNA]</scope>
    <source>
        <strain evidence="12">rifampicinis</strain>
    </source>
</reference>
<keyword evidence="1 10" id="KW-1003">Cell membrane</keyword>
<feature type="transmembrane region" description="Helical" evidence="10">
    <location>
        <begin position="7"/>
        <end position="26"/>
    </location>
</feature>
<sequence>MIALWTLATYLISSVPFSLLLGWFIIGNDIRHYGDGNPGATNLYRATGSRFWYVIAVCLDGAKGLFPVGIAYWIIGIQDWGIVPIALAAIAGHAFSIYLGFKGGKAVAVTGGTWIGLTLFEMPLVIGAMLSYWYRSMEESNWVTVIMMLYMLVYLLITRPDNGPFLLIWLGNFLIVLYRHRQGLNTVPTIKRWLPLLPKDLPKEGI</sequence>
<evidence type="ECO:0000313" key="12">
    <source>
        <dbReference type="Proteomes" id="UP000594468"/>
    </source>
</evidence>
<evidence type="ECO:0000256" key="7">
    <source>
        <dbReference type="ARBA" id="ARBA00023136"/>
    </source>
</evidence>
<dbReference type="AlphaFoldDB" id="A0A7S8E6V1"/>
<evidence type="ECO:0000256" key="9">
    <source>
        <dbReference type="ARBA" id="ARBA00023264"/>
    </source>
</evidence>
<feature type="transmembrane region" description="Helical" evidence="10">
    <location>
        <begin position="113"/>
        <end position="134"/>
    </location>
</feature>
<evidence type="ECO:0000256" key="5">
    <source>
        <dbReference type="ARBA" id="ARBA00022989"/>
    </source>
</evidence>
<keyword evidence="12" id="KW-1185">Reference proteome</keyword>
<gene>
    <name evidence="10" type="primary">plsY</name>
    <name evidence="11" type="ORF">G4Y79_17130</name>
</gene>
<evidence type="ECO:0000256" key="4">
    <source>
        <dbReference type="ARBA" id="ARBA00022692"/>
    </source>
</evidence>
<dbReference type="PANTHER" id="PTHR30309">
    <property type="entry name" value="INNER MEMBRANE PROTEIN YGIH"/>
    <property type="match status" value="1"/>
</dbReference>
<keyword evidence="7 10" id="KW-0472">Membrane</keyword>
<feature type="transmembrane region" description="Helical" evidence="10">
    <location>
        <begin position="82"/>
        <end position="101"/>
    </location>
</feature>
<evidence type="ECO:0000256" key="3">
    <source>
        <dbReference type="ARBA" id="ARBA00022679"/>
    </source>
</evidence>
<dbReference type="GO" id="GO:0005886">
    <property type="term" value="C:plasma membrane"/>
    <property type="evidence" value="ECO:0007669"/>
    <property type="project" value="UniProtKB-SubCell"/>
</dbReference>
<dbReference type="EMBL" id="CP062983">
    <property type="protein sequence ID" value="QPC81409.1"/>
    <property type="molecule type" value="Genomic_DNA"/>
</dbReference>
<dbReference type="SMART" id="SM01207">
    <property type="entry name" value="G3P_acyltransf"/>
    <property type="match status" value="1"/>
</dbReference>
<keyword evidence="8 10" id="KW-0594">Phospholipid biosynthesis</keyword>
<dbReference type="Pfam" id="PF02660">
    <property type="entry name" value="G3P_acyltransf"/>
    <property type="match status" value="1"/>
</dbReference>
<dbReference type="EC" id="2.3.1.275" evidence="10"/>
<dbReference type="PANTHER" id="PTHR30309:SF1">
    <property type="entry name" value="GLYCEROL-3-PHOSPHATE ACYLTRANSFERASE 1"/>
    <property type="match status" value="1"/>
</dbReference>
<name>A0A7S8E6V1_9CHLR</name>
<dbReference type="HAMAP" id="MF_01043">
    <property type="entry name" value="PlsY"/>
    <property type="match status" value="1"/>
</dbReference>
<evidence type="ECO:0000256" key="2">
    <source>
        <dbReference type="ARBA" id="ARBA00022516"/>
    </source>
</evidence>
<comment type="similarity">
    <text evidence="10">Belongs to the PlsY family.</text>
</comment>
<keyword evidence="6 10" id="KW-0443">Lipid metabolism</keyword>
<comment type="pathway">
    <text evidence="10">Lipid metabolism; phospholipid metabolism.</text>
</comment>